<dbReference type="PANTHER" id="PTHR34504:SF2">
    <property type="entry name" value="UPF0150 PROTEIN SSL0259"/>
    <property type="match status" value="1"/>
</dbReference>
<dbReference type="InterPro" id="IPR035069">
    <property type="entry name" value="TTHA1013/TTHA0281-like"/>
</dbReference>
<accession>A0ABX2KP00</accession>
<evidence type="ECO:0000313" key="3">
    <source>
        <dbReference type="Proteomes" id="UP000605086"/>
    </source>
</evidence>
<evidence type="ECO:0000313" key="2">
    <source>
        <dbReference type="EMBL" id="NUB04431.1"/>
    </source>
</evidence>
<reference evidence="2 3" key="1">
    <citation type="submission" date="2019-10" db="EMBL/GenBank/DDBJ databases">
        <title>Genome sequence of Azospirillum melinis.</title>
        <authorList>
            <person name="Ambrosini A."/>
            <person name="Sant'Anna F.H."/>
            <person name="Cassan F.D."/>
            <person name="Souza E.M."/>
            <person name="Passaglia L.M.P."/>
        </authorList>
    </citation>
    <scope>NUCLEOTIDE SEQUENCE [LARGE SCALE GENOMIC DNA]</scope>
    <source>
        <strain evidence="2 3">TMCY0552</strain>
    </source>
</reference>
<dbReference type="Pfam" id="PF15919">
    <property type="entry name" value="HicB_lk_antitox"/>
    <property type="match status" value="1"/>
</dbReference>
<dbReference type="SUPFAM" id="SSF143100">
    <property type="entry name" value="TTHA1013/TTHA0281-like"/>
    <property type="match status" value="1"/>
</dbReference>
<organism evidence="2 3">
    <name type="scientific">Azospirillum melinis</name>
    <dbReference type="NCBI Taxonomy" id="328839"/>
    <lineage>
        <taxon>Bacteria</taxon>
        <taxon>Pseudomonadati</taxon>
        <taxon>Pseudomonadota</taxon>
        <taxon>Alphaproteobacteria</taxon>
        <taxon>Rhodospirillales</taxon>
        <taxon>Azospirillaceae</taxon>
        <taxon>Azospirillum</taxon>
    </lineage>
</organism>
<dbReference type="Gene3D" id="3.30.160.250">
    <property type="match status" value="1"/>
</dbReference>
<gene>
    <name evidence="2" type="ORF">GBZ48_35130</name>
</gene>
<keyword evidence="3" id="KW-1185">Reference proteome</keyword>
<sequence length="135" mass="13694">MRYIALIDGEAGAYGVTIPDLPGCTAMGATVEEALAAAVDAMRDWAEVVEEDGGAIPAPRPAGALRADPDVAEALAEGAMLATVAMVRVSGRPTKANLSLDSGVLATLDAEAKRAGLTRSAMVEAMTKRLAAGNL</sequence>
<dbReference type="InterPro" id="IPR031807">
    <property type="entry name" value="HicB-like"/>
</dbReference>
<protein>
    <submittedName>
        <fullName evidence="2">HicB family protein</fullName>
    </submittedName>
</protein>
<evidence type="ECO:0000259" key="1">
    <source>
        <dbReference type="Pfam" id="PF15919"/>
    </source>
</evidence>
<dbReference type="InterPro" id="IPR051404">
    <property type="entry name" value="TA_system_antitoxin"/>
</dbReference>
<dbReference type="EMBL" id="WHOS01000112">
    <property type="protein sequence ID" value="NUB04431.1"/>
    <property type="molecule type" value="Genomic_DNA"/>
</dbReference>
<dbReference type="PANTHER" id="PTHR34504">
    <property type="entry name" value="ANTITOXIN HICB"/>
    <property type="match status" value="1"/>
</dbReference>
<comment type="caution">
    <text evidence="2">The sequence shown here is derived from an EMBL/GenBank/DDBJ whole genome shotgun (WGS) entry which is preliminary data.</text>
</comment>
<feature type="domain" description="HicB-like antitoxin of toxin-antitoxin system" evidence="1">
    <location>
        <begin position="4"/>
        <end position="126"/>
    </location>
</feature>
<name>A0ABX2KP00_9PROT</name>
<dbReference type="Proteomes" id="UP000605086">
    <property type="component" value="Unassembled WGS sequence"/>
</dbReference>
<dbReference type="RefSeq" id="WP_174475254.1">
    <property type="nucleotide sequence ID" value="NZ_JAGINN010000033.1"/>
</dbReference>
<proteinExistence type="predicted"/>